<organism evidence="1 2">
    <name type="scientific">Paenibacillus alvei</name>
    <name type="common">Bacillus alvei</name>
    <dbReference type="NCBI Taxonomy" id="44250"/>
    <lineage>
        <taxon>Bacteria</taxon>
        <taxon>Bacillati</taxon>
        <taxon>Bacillota</taxon>
        <taxon>Bacilli</taxon>
        <taxon>Bacillales</taxon>
        <taxon>Paenibacillaceae</taxon>
        <taxon>Paenibacillus</taxon>
    </lineage>
</organism>
<proteinExistence type="predicted"/>
<protein>
    <submittedName>
        <fullName evidence="1">Uncharacterized protein</fullName>
    </submittedName>
</protein>
<name>A0ABT4GRB2_PAEAL</name>
<evidence type="ECO:0000313" key="2">
    <source>
        <dbReference type="Proteomes" id="UP001527181"/>
    </source>
</evidence>
<keyword evidence="2" id="KW-1185">Reference proteome</keyword>
<evidence type="ECO:0000313" key="1">
    <source>
        <dbReference type="EMBL" id="MCY9759133.1"/>
    </source>
</evidence>
<dbReference type="EMBL" id="JAMDNP010000002">
    <property type="protein sequence ID" value="MCY9759133.1"/>
    <property type="molecule type" value="Genomic_DNA"/>
</dbReference>
<dbReference type="RefSeq" id="WP_268594604.1">
    <property type="nucleotide sequence ID" value="NZ_JAMDLX010000105.1"/>
</dbReference>
<dbReference type="Proteomes" id="UP001527181">
    <property type="component" value="Unassembled WGS sequence"/>
</dbReference>
<accession>A0ABT4GRB2</accession>
<sequence>MNNREKLNEILGAEIFPLFTVSQLAKRWDLSVQAVSNRSRKDPSFPVPYDTSEIIESYDAALFPCFAVREYEKIKKLGPAAGQPLLESPEEIAANEALSTAEKIRRLSSFDLSNRQIADLLNVRIQYVINVKNKIQK</sequence>
<gene>
    <name evidence="1" type="ORF">M5X12_00960</name>
</gene>
<comment type="caution">
    <text evidence="1">The sequence shown here is derived from an EMBL/GenBank/DDBJ whole genome shotgun (WGS) entry which is preliminary data.</text>
</comment>
<reference evidence="1 2" key="1">
    <citation type="submission" date="2022-05" db="EMBL/GenBank/DDBJ databases">
        <title>Genome Sequencing of Bee-Associated Microbes.</title>
        <authorList>
            <person name="Dunlap C."/>
        </authorList>
    </citation>
    <scope>NUCLEOTIDE SEQUENCE [LARGE SCALE GENOMIC DNA]</scope>
    <source>
        <strain evidence="1 2">NRRL B-04010</strain>
    </source>
</reference>